<organism evidence="1 2">
    <name type="scientific">Mycena alexandri</name>
    <dbReference type="NCBI Taxonomy" id="1745969"/>
    <lineage>
        <taxon>Eukaryota</taxon>
        <taxon>Fungi</taxon>
        <taxon>Dikarya</taxon>
        <taxon>Basidiomycota</taxon>
        <taxon>Agaricomycotina</taxon>
        <taxon>Agaricomycetes</taxon>
        <taxon>Agaricomycetidae</taxon>
        <taxon>Agaricales</taxon>
        <taxon>Marasmiineae</taxon>
        <taxon>Mycenaceae</taxon>
        <taxon>Mycena</taxon>
    </lineage>
</organism>
<reference evidence="1" key="1">
    <citation type="submission" date="2023-03" db="EMBL/GenBank/DDBJ databases">
        <title>Massive genome expansion in bonnet fungi (Mycena s.s.) driven by repeated elements and novel gene families across ecological guilds.</title>
        <authorList>
            <consortium name="Lawrence Berkeley National Laboratory"/>
            <person name="Harder C.B."/>
            <person name="Miyauchi S."/>
            <person name="Viragh M."/>
            <person name="Kuo A."/>
            <person name="Thoen E."/>
            <person name="Andreopoulos B."/>
            <person name="Lu D."/>
            <person name="Skrede I."/>
            <person name="Drula E."/>
            <person name="Henrissat B."/>
            <person name="Morin E."/>
            <person name="Kohler A."/>
            <person name="Barry K."/>
            <person name="LaButti K."/>
            <person name="Morin E."/>
            <person name="Salamov A."/>
            <person name="Lipzen A."/>
            <person name="Mereny Z."/>
            <person name="Hegedus B."/>
            <person name="Baldrian P."/>
            <person name="Stursova M."/>
            <person name="Weitz H."/>
            <person name="Taylor A."/>
            <person name="Grigoriev I.V."/>
            <person name="Nagy L.G."/>
            <person name="Martin F."/>
            <person name="Kauserud H."/>
        </authorList>
    </citation>
    <scope>NUCLEOTIDE SEQUENCE</scope>
    <source>
        <strain evidence="1">CBHHK200</strain>
    </source>
</reference>
<sequence length="233" mass="24980">MPLVCSGTLPSRLPLVNHSGSHRNCAGQLPNNTGDALASPVQAIPVPSPSSSSYDSDLGIGHFPISQPEANIRSSLVLGLARLRSYDWIFLPSWLSDITTFRGGNGDAAGEPWDVGALISDIAIDNRKNVLCMDDPSSGTNLYRLEDHTHVKTFPVPVTKHTRLRQVDFLGECQFIVSGSDHGLVYVFDRRSGDTVDELKVDPHEGVQTVAGADCAGISTIFAAKSRDLVGTN</sequence>
<dbReference type="AlphaFoldDB" id="A0AAD6SDD4"/>
<dbReference type="InterPro" id="IPR011047">
    <property type="entry name" value="Quinoprotein_ADH-like_sf"/>
</dbReference>
<keyword evidence="2" id="KW-1185">Reference proteome</keyword>
<dbReference type="Proteomes" id="UP001218188">
    <property type="component" value="Unassembled WGS sequence"/>
</dbReference>
<dbReference type="InterPro" id="IPR015943">
    <property type="entry name" value="WD40/YVTN_repeat-like_dom_sf"/>
</dbReference>
<protein>
    <submittedName>
        <fullName evidence="1">Uncharacterized protein</fullName>
    </submittedName>
</protein>
<evidence type="ECO:0000313" key="2">
    <source>
        <dbReference type="Proteomes" id="UP001218188"/>
    </source>
</evidence>
<dbReference type="EMBL" id="JARJCM010000147">
    <property type="protein sequence ID" value="KAJ7025876.1"/>
    <property type="molecule type" value="Genomic_DNA"/>
</dbReference>
<gene>
    <name evidence="1" type="ORF">C8F04DRAFT_1298724</name>
</gene>
<name>A0AAD6SDD4_9AGAR</name>
<proteinExistence type="predicted"/>
<accession>A0AAD6SDD4</accession>
<evidence type="ECO:0000313" key="1">
    <source>
        <dbReference type="EMBL" id="KAJ7025876.1"/>
    </source>
</evidence>
<dbReference type="SUPFAM" id="SSF50998">
    <property type="entry name" value="Quinoprotein alcohol dehydrogenase-like"/>
    <property type="match status" value="1"/>
</dbReference>
<dbReference type="Gene3D" id="2.130.10.10">
    <property type="entry name" value="YVTN repeat-like/Quinoprotein amine dehydrogenase"/>
    <property type="match status" value="1"/>
</dbReference>
<comment type="caution">
    <text evidence="1">The sequence shown here is derived from an EMBL/GenBank/DDBJ whole genome shotgun (WGS) entry which is preliminary data.</text>
</comment>